<feature type="transmembrane region" description="Helical" evidence="8">
    <location>
        <begin position="511"/>
        <end position="532"/>
    </location>
</feature>
<evidence type="ECO:0000313" key="11">
    <source>
        <dbReference type="Proteomes" id="UP001138661"/>
    </source>
</evidence>
<sequence>MDIGTISLVLMLGLVLLLAIGMPLGFASAILSVLVLVMKFEPTLLYAPWTFGDGILTGRPGSGPLNILAQKIFGLLTDYVLISIPLFIFMAALLERSGIAKEMYSSLNVWLNRTRGGIAIVTSIMAVIMAAMSGIIGGEVVLLGLIALPQMLRLGYSQNLAIGTICASGSLGTMIPPSIVLIIYGLITETSIKALFTASFLPGFMLASFIIIYIVIRTQLRPQDAPLPEPVEGEPYGFEKFKLFSAFLCVLVAGFGTVLFLRALFFELSGQNAAQTGDAIAYGTADYLPWFGGAVLVAFGIMFGVLGRARTALGWSMGKGLVPPIVVIGVVLGSIYGGITGITEAAGMGALAVLVIAIFRGEASFDLVWDSLMRTLKSTGTIIWVTIGAAALAGAYTIAGGPVYVADFIVGSDLPTMGIILAMMLILLFMGAFMDWVGIVLLIIPVFLPIVQRLPIEEIGLFGELNPRHVAIWFGVVFCMNMQVSFLSPPFGPAAFYLKSVAPPHISLTDIFKGFLPFIGIQLCALSVLLIWPPIVSLLLP</sequence>
<feature type="transmembrane region" description="Helical" evidence="8">
    <location>
        <begin position="193"/>
        <end position="216"/>
    </location>
</feature>
<dbReference type="InterPro" id="IPR010656">
    <property type="entry name" value="DctM"/>
</dbReference>
<evidence type="ECO:0000256" key="3">
    <source>
        <dbReference type="ARBA" id="ARBA00022519"/>
    </source>
</evidence>
<evidence type="ECO:0000256" key="1">
    <source>
        <dbReference type="ARBA" id="ARBA00004429"/>
    </source>
</evidence>
<accession>A0A9X1K1F9</accession>
<dbReference type="GO" id="GO:0022857">
    <property type="term" value="F:transmembrane transporter activity"/>
    <property type="evidence" value="ECO:0007669"/>
    <property type="project" value="UniProtKB-UniRule"/>
</dbReference>
<keyword evidence="11" id="KW-1185">Reference proteome</keyword>
<dbReference type="RefSeq" id="WP_219498144.1">
    <property type="nucleotide sequence ID" value="NZ_JAHXDN010000001.1"/>
</dbReference>
<keyword evidence="5 8" id="KW-1133">Transmembrane helix</keyword>
<keyword evidence="2" id="KW-1003">Cell membrane</keyword>
<comment type="function">
    <text evidence="7">Part of the tripartite ATP-independent periplasmic (TRAP) transport system.</text>
</comment>
<keyword evidence="7" id="KW-0813">Transport</keyword>
<gene>
    <name evidence="10" type="ORF">KX928_01665</name>
</gene>
<proteinExistence type="predicted"/>
<feature type="domain" description="TRAP C4-dicarboxylate transport system permease DctM subunit" evidence="9">
    <location>
        <begin position="13"/>
        <end position="533"/>
    </location>
</feature>
<reference evidence="10" key="1">
    <citation type="submission" date="2021-07" db="EMBL/GenBank/DDBJ databases">
        <title>Roseobacter insulae sp. nov., isolated from a tidal flat.</title>
        <authorList>
            <person name="Park S."/>
            <person name="Yoon J.-H."/>
        </authorList>
    </citation>
    <scope>NUCLEOTIDE SEQUENCE</scope>
    <source>
        <strain evidence="10">YSTF-M11</strain>
    </source>
</reference>
<dbReference type="PANTHER" id="PTHR33362">
    <property type="entry name" value="SIALIC ACID TRAP TRANSPORTER PERMEASE PROTEIN SIAT-RELATED"/>
    <property type="match status" value="1"/>
</dbReference>
<feature type="transmembrane region" description="Helical" evidence="8">
    <location>
        <begin position="470"/>
        <end position="491"/>
    </location>
</feature>
<evidence type="ECO:0000256" key="7">
    <source>
        <dbReference type="RuleBase" id="RU369079"/>
    </source>
</evidence>
<dbReference type="InterPro" id="IPR004681">
    <property type="entry name" value="TRAP_DctM"/>
</dbReference>
<feature type="transmembrane region" description="Helical" evidence="8">
    <location>
        <begin position="118"/>
        <end position="148"/>
    </location>
</feature>
<evidence type="ECO:0000256" key="2">
    <source>
        <dbReference type="ARBA" id="ARBA00022475"/>
    </source>
</evidence>
<keyword evidence="3 7" id="KW-0997">Cell inner membrane</keyword>
<feature type="transmembrane region" description="Helical" evidence="8">
    <location>
        <begin position="6"/>
        <end position="37"/>
    </location>
</feature>
<feature type="transmembrane region" description="Helical" evidence="8">
    <location>
        <begin position="72"/>
        <end position="94"/>
    </location>
</feature>
<feature type="transmembrane region" description="Helical" evidence="8">
    <location>
        <begin position="419"/>
        <end position="450"/>
    </location>
</feature>
<feature type="transmembrane region" description="Helical" evidence="8">
    <location>
        <begin position="345"/>
        <end position="369"/>
    </location>
</feature>
<evidence type="ECO:0000313" key="10">
    <source>
        <dbReference type="EMBL" id="MBW4706482.1"/>
    </source>
</evidence>
<dbReference type="GO" id="GO:0005886">
    <property type="term" value="C:plasma membrane"/>
    <property type="evidence" value="ECO:0007669"/>
    <property type="project" value="UniProtKB-SubCell"/>
</dbReference>
<protein>
    <submittedName>
        <fullName evidence="10">TRAP transporter large permease subunit</fullName>
    </submittedName>
</protein>
<evidence type="ECO:0000256" key="8">
    <source>
        <dbReference type="SAM" id="Phobius"/>
    </source>
</evidence>
<evidence type="ECO:0000256" key="4">
    <source>
        <dbReference type="ARBA" id="ARBA00022692"/>
    </source>
</evidence>
<comment type="subcellular location">
    <subcellularLocation>
        <location evidence="1 7">Cell inner membrane</location>
        <topology evidence="1 7">Multi-pass membrane protein</topology>
    </subcellularLocation>
</comment>
<feature type="transmembrane region" description="Helical" evidence="8">
    <location>
        <begin position="287"/>
        <end position="309"/>
    </location>
</feature>
<dbReference type="Proteomes" id="UP001138661">
    <property type="component" value="Unassembled WGS sequence"/>
</dbReference>
<comment type="caution">
    <text evidence="10">The sequence shown here is derived from an EMBL/GenBank/DDBJ whole genome shotgun (WGS) entry which is preliminary data.</text>
</comment>
<dbReference type="Pfam" id="PF06808">
    <property type="entry name" value="DctM"/>
    <property type="match status" value="1"/>
</dbReference>
<dbReference type="AlphaFoldDB" id="A0A9X1K1F9"/>
<keyword evidence="6 8" id="KW-0472">Membrane</keyword>
<dbReference type="EMBL" id="JAHXDN010000001">
    <property type="protein sequence ID" value="MBW4706482.1"/>
    <property type="molecule type" value="Genomic_DNA"/>
</dbReference>
<feature type="transmembrane region" description="Helical" evidence="8">
    <location>
        <begin position="321"/>
        <end position="339"/>
    </location>
</feature>
<keyword evidence="4 8" id="KW-0812">Transmembrane</keyword>
<evidence type="ECO:0000259" key="9">
    <source>
        <dbReference type="Pfam" id="PF06808"/>
    </source>
</evidence>
<evidence type="ECO:0000256" key="5">
    <source>
        <dbReference type="ARBA" id="ARBA00022989"/>
    </source>
</evidence>
<feature type="transmembrane region" description="Helical" evidence="8">
    <location>
        <begin position="243"/>
        <end position="265"/>
    </location>
</feature>
<organism evidence="10 11">
    <name type="scientific">Roseobacter insulae</name>
    <dbReference type="NCBI Taxonomy" id="2859783"/>
    <lineage>
        <taxon>Bacteria</taxon>
        <taxon>Pseudomonadati</taxon>
        <taxon>Pseudomonadota</taxon>
        <taxon>Alphaproteobacteria</taxon>
        <taxon>Rhodobacterales</taxon>
        <taxon>Roseobacteraceae</taxon>
        <taxon>Roseobacter</taxon>
    </lineage>
</organism>
<name>A0A9X1K1F9_9RHOB</name>
<feature type="transmembrane region" description="Helical" evidence="8">
    <location>
        <begin position="160"/>
        <end position="187"/>
    </location>
</feature>
<dbReference type="PANTHER" id="PTHR33362:SF7">
    <property type="entry name" value="SLL1103 PROTEIN"/>
    <property type="match status" value="1"/>
</dbReference>
<evidence type="ECO:0000256" key="6">
    <source>
        <dbReference type="ARBA" id="ARBA00023136"/>
    </source>
</evidence>
<feature type="transmembrane region" description="Helical" evidence="8">
    <location>
        <begin position="381"/>
        <end position="399"/>
    </location>
</feature>